<feature type="domain" description="Glycosyl transferase family 1" evidence="2">
    <location>
        <begin position="235"/>
        <end position="372"/>
    </location>
</feature>
<evidence type="ECO:0000313" key="4">
    <source>
        <dbReference type="Proteomes" id="UP000183987"/>
    </source>
</evidence>
<dbReference type="InterPro" id="IPR001296">
    <property type="entry name" value="Glyco_trans_1"/>
</dbReference>
<dbReference type="Proteomes" id="UP000183987">
    <property type="component" value="Unassembled WGS sequence"/>
</dbReference>
<dbReference type="EMBL" id="FQUE01000003">
    <property type="protein sequence ID" value="SHF05053.1"/>
    <property type="molecule type" value="Genomic_DNA"/>
</dbReference>
<dbReference type="RefSeq" id="WP_072856795.1">
    <property type="nucleotide sequence ID" value="NZ_FQUE01000003.1"/>
</dbReference>
<keyword evidence="1 3" id="KW-0808">Transferase</keyword>
<evidence type="ECO:0000256" key="1">
    <source>
        <dbReference type="ARBA" id="ARBA00022679"/>
    </source>
</evidence>
<proteinExistence type="predicted"/>
<sequence>MGSARLIDVSRLASRAGQVATGVDRVELAYLQALTADGATPVYGLCRTALGFVILDRLGLLALGQCFATREFPRPDLLSRLNRRLTPAARLGQSLVRRHAIGRGGRRGLRRLLRRRVPAGFTYINVGHSNLTARVCRAVRAQKDARIAVMIHDTIPLDWPDLQREGTAGRFAAKLRVAQSFADLLICTSDACAADVTRHLGRVGRLPPIITAHLGIDKPRPVPEDIPPGLMPLRPYFVILGTIEPRKNHALLLDIWDDWGPGAPDLLICGRRGWNNAAVFDRLDAGVPHVREVAGLNDGAVAALLRSATALLFPSLAEGFGLPPLEAAALGTPVVCADLPASRELLGNWPVYADTQDRYLWEKEIKRLLQSSQADPRPAFSPPVWSAHFRTVLANL</sequence>
<dbReference type="PANTHER" id="PTHR46401">
    <property type="entry name" value="GLYCOSYLTRANSFERASE WBBK-RELATED"/>
    <property type="match status" value="1"/>
</dbReference>
<name>A0A1M4YHE2_LOKAT</name>
<dbReference type="CDD" id="cd03809">
    <property type="entry name" value="GT4_MtfB-like"/>
    <property type="match status" value="1"/>
</dbReference>
<keyword evidence="4" id="KW-1185">Reference proteome</keyword>
<dbReference type="GO" id="GO:0016757">
    <property type="term" value="F:glycosyltransferase activity"/>
    <property type="evidence" value="ECO:0007669"/>
    <property type="project" value="InterPro"/>
</dbReference>
<accession>A0A1M4YHE2</accession>
<gene>
    <name evidence="3" type="ORF">SAMN05444339_103120</name>
</gene>
<evidence type="ECO:0000259" key="2">
    <source>
        <dbReference type="Pfam" id="PF00534"/>
    </source>
</evidence>
<dbReference type="SUPFAM" id="SSF53756">
    <property type="entry name" value="UDP-Glycosyltransferase/glycogen phosphorylase"/>
    <property type="match status" value="1"/>
</dbReference>
<dbReference type="STRING" id="366533.SAMN05444339_103120"/>
<organism evidence="3 4">
    <name type="scientific">Loktanella atrilutea</name>
    <dbReference type="NCBI Taxonomy" id="366533"/>
    <lineage>
        <taxon>Bacteria</taxon>
        <taxon>Pseudomonadati</taxon>
        <taxon>Pseudomonadota</taxon>
        <taxon>Alphaproteobacteria</taxon>
        <taxon>Rhodobacterales</taxon>
        <taxon>Roseobacteraceae</taxon>
        <taxon>Loktanella</taxon>
    </lineage>
</organism>
<dbReference type="OrthoDB" id="9790710at2"/>
<dbReference type="Pfam" id="PF00534">
    <property type="entry name" value="Glycos_transf_1"/>
    <property type="match status" value="1"/>
</dbReference>
<reference evidence="4" key="1">
    <citation type="submission" date="2016-11" db="EMBL/GenBank/DDBJ databases">
        <authorList>
            <person name="Varghese N."/>
            <person name="Submissions S."/>
        </authorList>
    </citation>
    <scope>NUCLEOTIDE SEQUENCE [LARGE SCALE GENOMIC DNA]</scope>
    <source>
        <strain evidence="4">DSM 29326</strain>
    </source>
</reference>
<protein>
    <submittedName>
        <fullName evidence="3">Glycosyltransferase involved in cell wall bisynthesis</fullName>
    </submittedName>
</protein>
<dbReference type="Gene3D" id="3.40.50.2000">
    <property type="entry name" value="Glycogen Phosphorylase B"/>
    <property type="match status" value="1"/>
</dbReference>
<dbReference type="PANTHER" id="PTHR46401:SF2">
    <property type="entry name" value="GLYCOSYLTRANSFERASE WBBK-RELATED"/>
    <property type="match status" value="1"/>
</dbReference>
<evidence type="ECO:0000313" key="3">
    <source>
        <dbReference type="EMBL" id="SHF05053.1"/>
    </source>
</evidence>
<dbReference type="AlphaFoldDB" id="A0A1M4YHE2"/>